<dbReference type="EMBL" id="CP002458">
    <property type="protein sequence ID" value="ADV34152.1"/>
    <property type="molecule type" value="Genomic_DNA"/>
</dbReference>
<accession>A0AB32XAU6</accession>
<protein>
    <submittedName>
        <fullName evidence="1">Abortive infection protein AbiGI</fullName>
    </submittedName>
</protein>
<gene>
    <name evidence="1" type="ordered locus">MfeM64YM_0144</name>
</gene>
<dbReference type="Proteomes" id="UP000007473">
    <property type="component" value="Chromosome"/>
</dbReference>
<evidence type="ECO:0000313" key="2">
    <source>
        <dbReference type="Proteomes" id="UP000007473"/>
    </source>
</evidence>
<reference evidence="1 2" key="1">
    <citation type="journal article" date="2011" name="J. Bacteriol.">
        <title>Genome sequence of the repetitive-sequence-rich Mycoplasma fermentans strain M64.</title>
        <authorList>
            <person name="Shu H.W."/>
            <person name="Liu T.T."/>
            <person name="Chang H.Y."/>
            <person name="Liu Y.M."/>
            <person name="Wu K.M."/>
            <person name="Shu H.Y."/>
            <person name="Tsai S.F."/>
            <person name="Hsiao K.J."/>
            <person name="Hu W.S."/>
            <person name="Ng W.V."/>
        </authorList>
    </citation>
    <scope>NUCLEOTIDE SEQUENCE [LARGE SCALE GENOMIC DNA]</scope>
    <source>
        <strain evidence="1 2">M64</strain>
    </source>
</reference>
<dbReference type="RefSeq" id="WP_013354381.1">
    <property type="nucleotide sequence ID" value="NC_014921.1"/>
</dbReference>
<sequence>MQEEKVIKIGKKHNGVITTKECAMQRIHNQTLHRLLSKKIIEKISHGIYLLTEYLEDDHYLFQLRYPKTIFSYETALYLIHETDFLPINFDVSVTKGYKFNDKENIRVNYVSDELADLGKIKVKTMFNNDVYVYCYERVLCDLIKNRKKANLETYVNAIKRYAQYKNKNLDLLYEIAKKMNILDEMKNIMIGIIY</sequence>
<organism evidence="1 2">
    <name type="scientific">Mycoplasmopsis fermentans (strain M64)</name>
    <name type="common">Mycoplasma fermentans</name>
    <dbReference type="NCBI Taxonomy" id="943945"/>
    <lineage>
        <taxon>Bacteria</taxon>
        <taxon>Bacillati</taxon>
        <taxon>Mycoplasmatota</taxon>
        <taxon>Mycoplasmoidales</taxon>
        <taxon>Metamycoplasmataceae</taxon>
        <taxon>Mycoplasmopsis</taxon>
    </lineage>
</organism>
<evidence type="ECO:0000313" key="1">
    <source>
        <dbReference type="EMBL" id="ADV34152.1"/>
    </source>
</evidence>
<proteinExistence type="predicted"/>
<name>A0AB32XAU6_MYCFM</name>
<dbReference type="KEGG" id="mfm:MfeM64YM_0144"/>
<dbReference type="AlphaFoldDB" id="A0AB32XAU6"/>